<dbReference type="EMBL" id="JXTB01000045">
    <property type="protein sequence ID" value="PON71349.1"/>
    <property type="molecule type" value="Genomic_DNA"/>
</dbReference>
<dbReference type="Proteomes" id="UP000237105">
    <property type="component" value="Unassembled WGS sequence"/>
</dbReference>
<sequence>MLNSWTSDLDHILTIGKSSSDHKGLEFKGEHSNSKTVFVKSSVSNSGVGTSIDVAPQNKIASPSQVTGNRVDVATHVTTHHKSAASGSI</sequence>
<evidence type="ECO:0000313" key="2">
    <source>
        <dbReference type="Proteomes" id="UP000237105"/>
    </source>
</evidence>
<keyword evidence="2" id="KW-1185">Reference proteome</keyword>
<evidence type="ECO:0000313" key="1">
    <source>
        <dbReference type="EMBL" id="PON71349.1"/>
    </source>
</evidence>
<gene>
    <name evidence="1" type="ORF">PanWU01x14_074890</name>
</gene>
<organism evidence="1 2">
    <name type="scientific">Parasponia andersonii</name>
    <name type="common">Sponia andersonii</name>
    <dbReference type="NCBI Taxonomy" id="3476"/>
    <lineage>
        <taxon>Eukaryota</taxon>
        <taxon>Viridiplantae</taxon>
        <taxon>Streptophyta</taxon>
        <taxon>Embryophyta</taxon>
        <taxon>Tracheophyta</taxon>
        <taxon>Spermatophyta</taxon>
        <taxon>Magnoliopsida</taxon>
        <taxon>eudicotyledons</taxon>
        <taxon>Gunneridae</taxon>
        <taxon>Pentapetalae</taxon>
        <taxon>rosids</taxon>
        <taxon>fabids</taxon>
        <taxon>Rosales</taxon>
        <taxon>Cannabaceae</taxon>
        <taxon>Parasponia</taxon>
    </lineage>
</organism>
<dbReference type="AlphaFoldDB" id="A0A2P5DDI6"/>
<comment type="caution">
    <text evidence="1">The sequence shown here is derived from an EMBL/GenBank/DDBJ whole genome shotgun (WGS) entry which is preliminary data.</text>
</comment>
<accession>A0A2P5DDI6</accession>
<protein>
    <submittedName>
        <fullName evidence="1">Uncharacterized protein</fullName>
    </submittedName>
</protein>
<proteinExistence type="predicted"/>
<reference evidence="2" key="1">
    <citation type="submission" date="2016-06" db="EMBL/GenBank/DDBJ databases">
        <title>Parallel loss of symbiosis genes in relatives of nitrogen-fixing non-legume Parasponia.</title>
        <authorList>
            <person name="Van Velzen R."/>
            <person name="Holmer R."/>
            <person name="Bu F."/>
            <person name="Rutten L."/>
            <person name="Van Zeijl A."/>
            <person name="Liu W."/>
            <person name="Santuari L."/>
            <person name="Cao Q."/>
            <person name="Sharma T."/>
            <person name="Shen D."/>
            <person name="Roswanjaya Y."/>
            <person name="Wardhani T."/>
            <person name="Kalhor M.S."/>
            <person name="Jansen J."/>
            <person name="Van den Hoogen J."/>
            <person name="Gungor B."/>
            <person name="Hartog M."/>
            <person name="Hontelez J."/>
            <person name="Verver J."/>
            <person name="Yang W.-C."/>
            <person name="Schijlen E."/>
            <person name="Repin R."/>
            <person name="Schilthuizen M."/>
            <person name="Schranz E."/>
            <person name="Heidstra R."/>
            <person name="Miyata K."/>
            <person name="Fedorova E."/>
            <person name="Kohlen W."/>
            <person name="Bisseling T."/>
            <person name="Smit S."/>
            <person name="Geurts R."/>
        </authorList>
    </citation>
    <scope>NUCLEOTIDE SEQUENCE [LARGE SCALE GENOMIC DNA]</scope>
    <source>
        <strain evidence="2">cv. WU1-14</strain>
    </source>
</reference>
<name>A0A2P5DDI6_PARAD</name>
<feature type="non-terminal residue" evidence="1">
    <location>
        <position position="89"/>
    </location>
</feature>
<dbReference type="OrthoDB" id="1111569at2759"/>